<reference evidence="3" key="1">
    <citation type="submission" date="2018-06" db="EMBL/GenBank/DDBJ databases">
        <title>Paenibacillus xerothermodurans sp. nov. an extremely dry heat resistant spore forming bacterium isolated from the soil of Cape Canaveral, Florida.</title>
        <authorList>
            <person name="Seuylemezian A."/>
            <person name="Kaur N."/>
            <person name="Patil P."/>
            <person name="Patil P."/>
            <person name="Mayilraj S."/>
            <person name="Vaishampayan P."/>
        </authorList>
    </citation>
    <scope>NUCLEOTIDE SEQUENCE [LARGE SCALE GENOMIC DNA]</scope>
    <source>
        <strain evidence="3">ATCC 27380</strain>
    </source>
</reference>
<dbReference type="Pfam" id="PF00149">
    <property type="entry name" value="Metallophos"/>
    <property type="match status" value="1"/>
</dbReference>
<evidence type="ECO:0000256" key="1">
    <source>
        <dbReference type="SAM" id="MobiDB-lite"/>
    </source>
</evidence>
<dbReference type="Gene3D" id="3.60.21.10">
    <property type="match status" value="1"/>
</dbReference>
<dbReference type="Proteomes" id="UP000214746">
    <property type="component" value="Unassembled WGS sequence"/>
</dbReference>
<dbReference type="GO" id="GO:0016787">
    <property type="term" value="F:hydrolase activity"/>
    <property type="evidence" value="ECO:0007669"/>
    <property type="project" value="InterPro"/>
</dbReference>
<feature type="compositionally biased region" description="Low complexity" evidence="1">
    <location>
        <begin position="35"/>
        <end position="50"/>
    </location>
</feature>
<comment type="caution">
    <text evidence="3">The sequence shown here is derived from an EMBL/GenBank/DDBJ whole genome shotgun (WGS) entry which is preliminary data.</text>
</comment>
<evidence type="ECO:0000259" key="2">
    <source>
        <dbReference type="Pfam" id="PF00149"/>
    </source>
</evidence>
<accession>A0A2W1NPR9</accession>
<dbReference type="InterPro" id="IPR051918">
    <property type="entry name" value="STPP_CPPED1"/>
</dbReference>
<evidence type="ECO:0000313" key="3">
    <source>
        <dbReference type="EMBL" id="PZE19726.1"/>
    </source>
</evidence>
<feature type="domain" description="Calcineurin-like phosphoesterase" evidence="2">
    <location>
        <begin position="87"/>
        <end position="301"/>
    </location>
</feature>
<dbReference type="InterPro" id="IPR004843">
    <property type="entry name" value="Calcineurin-like_PHP"/>
</dbReference>
<dbReference type="PANTHER" id="PTHR43143:SF1">
    <property type="entry name" value="SERINE_THREONINE-PROTEIN PHOSPHATASE CPPED1"/>
    <property type="match status" value="1"/>
</dbReference>
<organism evidence="3 4">
    <name type="scientific">Paenibacillus xerothermodurans</name>
    <dbReference type="NCBI Taxonomy" id="1977292"/>
    <lineage>
        <taxon>Bacteria</taxon>
        <taxon>Bacillati</taxon>
        <taxon>Bacillota</taxon>
        <taxon>Bacilli</taxon>
        <taxon>Bacillales</taxon>
        <taxon>Paenibacillaceae</taxon>
        <taxon>Paenibacillus</taxon>
    </lineage>
</organism>
<dbReference type="AlphaFoldDB" id="A0A2W1NPR9"/>
<protein>
    <submittedName>
        <fullName evidence="3">Metallophosphoesterase</fullName>
    </submittedName>
</protein>
<dbReference type="EMBL" id="NHRJ02000014">
    <property type="protein sequence ID" value="PZE19726.1"/>
    <property type="molecule type" value="Genomic_DNA"/>
</dbReference>
<gene>
    <name evidence="3" type="ORF">CBW46_017210</name>
</gene>
<sequence>MLSSGSAQAAALAAQAALPMHNTAALAVSAGSGHAAEPPAQFAGATAAPAVSADEPEVSILSAQPNGEGADTQPNAASDKPLLTFPVLSDIHVQDNDPVSQAKFKAAMRDLGEVNPNADALIINGDLTGGLPEDYTKLRQLMGELPHPDKVFYTIGNHEFYKAWYDADRKWSPATFPNGETEQASIDRFLQFTQQPGIYHDQMIKGHQFIFLGSERYRISDPSNNEDAYLSPNQLSWLKQALAKSKDSSKPIFVFLHQPLPNTVAGTNYWAYMRAVVQHEQLREILSDYPQVILFSGHTHWDLKLPKTFVQDKFTSVNSSSVYGPLTDDGTGLETTVPAENSEGLYVEVYADRVVIKGRDFHRKQWIPDTEFSVKLGDSGK</sequence>
<dbReference type="PANTHER" id="PTHR43143">
    <property type="entry name" value="METALLOPHOSPHOESTERASE, CALCINEURIN SUPERFAMILY"/>
    <property type="match status" value="1"/>
</dbReference>
<dbReference type="SUPFAM" id="SSF56300">
    <property type="entry name" value="Metallo-dependent phosphatases"/>
    <property type="match status" value="1"/>
</dbReference>
<name>A0A2W1NPR9_PAEXE</name>
<dbReference type="InterPro" id="IPR029052">
    <property type="entry name" value="Metallo-depent_PP-like"/>
</dbReference>
<feature type="region of interest" description="Disordered" evidence="1">
    <location>
        <begin position="35"/>
        <end position="56"/>
    </location>
</feature>
<evidence type="ECO:0000313" key="4">
    <source>
        <dbReference type="Proteomes" id="UP000214746"/>
    </source>
</evidence>
<keyword evidence="4" id="KW-1185">Reference proteome</keyword>
<proteinExistence type="predicted"/>
<dbReference type="OrthoDB" id="1645838at2"/>